<reference evidence="1" key="1">
    <citation type="journal article" date="2015" name="Nature">
        <title>Complex archaea that bridge the gap between prokaryotes and eukaryotes.</title>
        <authorList>
            <person name="Spang A."/>
            <person name="Saw J.H."/>
            <person name="Jorgensen S.L."/>
            <person name="Zaremba-Niedzwiedzka K."/>
            <person name="Martijn J."/>
            <person name="Lind A.E."/>
            <person name="van Eijk R."/>
            <person name="Schleper C."/>
            <person name="Guy L."/>
            <person name="Ettema T.J."/>
        </authorList>
    </citation>
    <scope>NUCLEOTIDE SEQUENCE</scope>
</reference>
<comment type="caution">
    <text evidence="1">The sequence shown here is derived from an EMBL/GenBank/DDBJ whole genome shotgun (WGS) entry which is preliminary data.</text>
</comment>
<dbReference type="AlphaFoldDB" id="A0A0F9AN90"/>
<protein>
    <recommendedName>
        <fullName evidence="2">BrnT family toxin</fullName>
    </recommendedName>
</protein>
<dbReference type="Gene3D" id="3.10.450.530">
    <property type="entry name" value="Ribonuclease toxin, BrnT, of type II toxin-antitoxin system"/>
    <property type="match status" value="1"/>
</dbReference>
<dbReference type="InterPro" id="IPR007460">
    <property type="entry name" value="BrnT_toxin"/>
</dbReference>
<evidence type="ECO:0000313" key="1">
    <source>
        <dbReference type="EMBL" id="KKL11104.1"/>
    </source>
</evidence>
<evidence type="ECO:0008006" key="2">
    <source>
        <dbReference type="Google" id="ProtNLM"/>
    </source>
</evidence>
<organism evidence="1">
    <name type="scientific">marine sediment metagenome</name>
    <dbReference type="NCBI Taxonomy" id="412755"/>
    <lineage>
        <taxon>unclassified sequences</taxon>
        <taxon>metagenomes</taxon>
        <taxon>ecological metagenomes</taxon>
    </lineage>
</organism>
<dbReference type="Pfam" id="PF04365">
    <property type="entry name" value="BrnT_toxin"/>
    <property type="match status" value="1"/>
</dbReference>
<gene>
    <name evidence="1" type="ORF">LCGC14_2549160</name>
</gene>
<accession>A0A0F9AN90</accession>
<name>A0A0F9AN90_9ZZZZ</name>
<dbReference type="InterPro" id="IPR038573">
    <property type="entry name" value="BrnT_sf"/>
</dbReference>
<proteinExistence type="predicted"/>
<sequence>MRFEWNMDKDAENKKIHKVSFQEACSVFADSYMLSKFDKDHSDDEDRWTTMGDTGDKMLVVTHTFRTTNDVESVRIISARGATTEERRQYASRRKKL</sequence>
<dbReference type="EMBL" id="LAZR01041789">
    <property type="protein sequence ID" value="KKL11104.1"/>
    <property type="molecule type" value="Genomic_DNA"/>
</dbReference>